<gene>
    <name evidence="1" type="ORF">DERF_012200</name>
</gene>
<keyword evidence="2" id="KW-1185">Reference proteome</keyword>
<protein>
    <submittedName>
        <fullName evidence="1">Uncharacterized protein</fullName>
    </submittedName>
</protein>
<accession>A0A922KY08</accession>
<dbReference type="AlphaFoldDB" id="A0A922KY08"/>
<dbReference type="Proteomes" id="UP000790347">
    <property type="component" value="Unassembled WGS sequence"/>
</dbReference>
<sequence>MEEFIDDNCIFEDPMDGDDYNIIILYLVLVSCSRKPLPITLCKCSSSSSSSSMNNIRRFESISTQL</sequence>
<reference evidence="1" key="1">
    <citation type="submission" date="2013-05" db="EMBL/GenBank/DDBJ databases">
        <authorList>
            <person name="Yim A.K.Y."/>
            <person name="Chan T.F."/>
            <person name="Ji K.M."/>
            <person name="Liu X.Y."/>
            <person name="Zhou J.W."/>
            <person name="Li R.Q."/>
            <person name="Yang K.Y."/>
            <person name="Li J."/>
            <person name="Li M."/>
            <person name="Law P.T.W."/>
            <person name="Wu Y.L."/>
            <person name="Cai Z.L."/>
            <person name="Qin H."/>
            <person name="Bao Y."/>
            <person name="Leung R.K.K."/>
            <person name="Ng P.K.S."/>
            <person name="Zou J."/>
            <person name="Zhong X.J."/>
            <person name="Ran P.X."/>
            <person name="Zhong N.S."/>
            <person name="Liu Z.G."/>
            <person name="Tsui S.K.W."/>
        </authorList>
    </citation>
    <scope>NUCLEOTIDE SEQUENCE</scope>
    <source>
        <strain evidence="1">Derf</strain>
        <tissue evidence="1">Whole organism</tissue>
    </source>
</reference>
<organism evidence="1 2">
    <name type="scientific">Dermatophagoides farinae</name>
    <name type="common">American house dust mite</name>
    <dbReference type="NCBI Taxonomy" id="6954"/>
    <lineage>
        <taxon>Eukaryota</taxon>
        <taxon>Metazoa</taxon>
        <taxon>Ecdysozoa</taxon>
        <taxon>Arthropoda</taxon>
        <taxon>Chelicerata</taxon>
        <taxon>Arachnida</taxon>
        <taxon>Acari</taxon>
        <taxon>Acariformes</taxon>
        <taxon>Sarcoptiformes</taxon>
        <taxon>Astigmata</taxon>
        <taxon>Psoroptidia</taxon>
        <taxon>Analgoidea</taxon>
        <taxon>Pyroglyphidae</taxon>
        <taxon>Dermatophagoidinae</taxon>
        <taxon>Dermatophagoides</taxon>
    </lineage>
</organism>
<comment type="caution">
    <text evidence="1">The sequence shown here is derived from an EMBL/GenBank/DDBJ whole genome shotgun (WGS) entry which is preliminary data.</text>
</comment>
<name>A0A922KY08_DERFA</name>
<proteinExistence type="predicted"/>
<evidence type="ECO:0000313" key="1">
    <source>
        <dbReference type="EMBL" id="KAH9501347.1"/>
    </source>
</evidence>
<evidence type="ECO:0000313" key="2">
    <source>
        <dbReference type="Proteomes" id="UP000790347"/>
    </source>
</evidence>
<dbReference type="EMBL" id="ASGP02000006">
    <property type="protein sequence ID" value="KAH9501347.1"/>
    <property type="molecule type" value="Genomic_DNA"/>
</dbReference>
<reference evidence="1" key="2">
    <citation type="journal article" date="2022" name="Res Sq">
        <title>Comparative Genomics Reveals Insights into the Divergent Evolution of Astigmatic Mites and Household Pest Adaptations.</title>
        <authorList>
            <person name="Xiong Q."/>
            <person name="Wan A.T.-Y."/>
            <person name="Liu X.-Y."/>
            <person name="Fung C.S.-H."/>
            <person name="Xiao X."/>
            <person name="Malainual N."/>
            <person name="Hou J."/>
            <person name="Wang L."/>
            <person name="Wang M."/>
            <person name="Yang K."/>
            <person name="Cui Y."/>
            <person name="Leung E."/>
            <person name="Nong W."/>
            <person name="Shin S.-K."/>
            <person name="Au S."/>
            <person name="Jeong K.Y."/>
            <person name="Chew F.T."/>
            <person name="Hui J."/>
            <person name="Leung T.F."/>
            <person name="Tungtrongchitr A."/>
            <person name="Zhong N."/>
            <person name="Liu Z."/>
            <person name="Tsui S."/>
        </authorList>
    </citation>
    <scope>NUCLEOTIDE SEQUENCE</scope>
    <source>
        <strain evidence="1">Derf</strain>
        <tissue evidence="1">Whole organism</tissue>
    </source>
</reference>